<accession>A0ABR7Y272</accession>
<protein>
    <submittedName>
        <fullName evidence="2">Anthranilate synthase component I family protein</fullName>
    </submittedName>
</protein>
<proteinExistence type="predicted"/>
<name>A0ABR7Y272_9SPHI</name>
<reference evidence="2 3" key="1">
    <citation type="submission" date="2020-08" db="EMBL/GenBank/DDBJ databases">
        <title>Sphingobacterium sp. DN00404 isolated from aquaculture water.</title>
        <authorList>
            <person name="Zhang M."/>
        </authorList>
    </citation>
    <scope>NUCLEOTIDE SEQUENCE [LARGE SCALE GENOMIC DNA]</scope>
    <source>
        <strain evidence="2 3">KCTC 32294</strain>
    </source>
</reference>
<dbReference type="EMBL" id="JACNYK010000002">
    <property type="protein sequence ID" value="MBD1425403.1"/>
    <property type="molecule type" value="Genomic_DNA"/>
</dbReference>
<evidence type="ECO:0000313" key="2">
    <source>
        <dbReference type="EMBL" id="MBD1425403.1"/>
    </source>
</evidence>
<dbReference type="Proteomes" id="UP000606494">
    <property type="component" value="Unassembled WGS sequence"/>
</dbReference>
<dbReference type="InterPro" id="IPR019999">
    <property type="entry name" value="Anth_synth_I-like"/>
</dbReference>
<dbReference type="RefSeq" id="WP_190308570.1">
    <property type="nucleotide sequence ID" value="NZ_JACNYK010000002.1"/>
</dbReference>
<feature type="domain" description="Chorismate-utilising enzyme C-terminal" evidence="1">
    <location>
        <begin position="160"/>
        <end position="416"/>
    </location>
</feature>
<comment type="caution">
    <text evidence="2">The sequence shown here is derived from an EMBL/GenBank/DDBJ whole genome shotgun (WGS) entry which is preliminary data.</text>
</comment>
<dbReference type="PRINTS" id="PR00095">
    <property type="entry name" value="ANTSNTHASEI"/>
</dbReference>
<evidence type="ECO:0000259" key="1">
    <source>
        <dbReference type="Pfam" id="PF00425"/>
    </source>
</evidence>
<dbReference type="Pfam" id="PF00425">
    <property type="entry name" value="Chorismate_bind"/>
    <property type="match status" value="1"/>
</dbReference>
<evidence type="ECO:0000313" key="3">
    <source>
        <dbReference type="Proteomes" id="UP000606494"/>
    </source>
</evidence>
<organism evidence="2 3">
    <name type="scientific">Sphingobacterium arenae</name>
    <dbReference type="NCBI Taxonomy" id="1280598"/>
    <lineage>
        <taxon>Bacteria</taxon>
        <taxon>Pseudomonadati</taxon>
        <taxon>Bacteroidota</taxon>
        <taxon>Sphingobacteriia</taxon>
        <taxon>Sphingobacteriales</taxon>
        <taxon>Sphingobacteriaceae</taxon>
        <taxon>Sphingobacterium</taxon>
    </lineage>
</organism>
<keyword evidence="3" id="KW-1185">Reference proteome</keyword>
<dbReference type="InterPro" id="IPR005801">
    <property type="entry name" value="ADC_synthase"/>
</dbReference>
<dbReference type="PANTHER" id="PTHR11236:SF18">
    <property type="entry name" value="AMINODEOXYCHORISMATE SYNTHASE"/>
    <property type="match status" value="1"/>
</dbReference>
<sequence>MATAVFQVERQLFEKQALQWAQQFDEACYFQSNDYRDEYAQIDSLLAVKALDSFVSGQTDTFHALEKFRAKHPNRWMPGVFSYDLKNEIEDLTTSFPNRLDFPEAFFFIPAIVLHFKDNQVKIEAANPKNIYNDILTSSHTAGEEMIEPENIHFKKRMSKPAYVRAFQHLLKHIQQGDIYEVNLCQEFYAEDVTLSPIAVYQKLNRISPTPFSCFFKINDNYILSASPERFLAKRGDTLISQPIKGTAPRGKTMKEDHHIIETLKNSPKEISENVMIVDLVRNDLTRSAQKGTVKAEKQLEVQTFEQVHQLVSTITCQKKSGISDIEVIRNTFPAGSMTGAPKISAMRLCDRYENSKRGIYAGAVGYFNPEGDFDFNVVIRSLLYNSKKQYLSFHTGGAITIDADPEKEYEECLLKASAILKTLNAKLVE</sequence>
<dbReference type="PANTHER" id="PTHR11236">
    <property type="entry name" value="AMINOBENZOATE/ANTHRANILATE SYNTHASE"/>
    <property type="match status" value="1"/>
</dbReference>
<dbReference type="InterPro" id="IPR015890">
    <property type="entry name" value="Chorismate_C"/>
</dbReference>
<gene>
    <name evidence="2" type="ORF">H8B17_07415</name>
</gene>
<dbReference type="SUPFAM" id="SSF56322">
    <property type="entry name" value="ADC synthase"/>
    <property type="match status" value="1"/>
</dbReference>
<dbReference type="Gene3D" id="3.60.120.10">
    <property type="entry name" value="Anthranilate synthase"/>
    <property type="match status" value="1"/>
</dbReference>